<reference evidence="3" key="1">
    <citation type="submission" date="2022-08" db="EMBL/GenBank/DDBJ databases">
        <authorList>
            <consortium name="DOE Joint Genome Institute"/>
            <person name="Min B."/>
            <person name="Riley R."/>
            <person name="Sierra-Patev S."/>
            <person name="Naranjo-Ortiz M."/>
            <person name="Looney B."/>
            <person name="Konkel Z."/>
            <person name="Slot J.C."/>
            <person name="Sakamoto Y."/>
            <person name="Steenwyk J.L."/>
            <person name="Rokas A."/>
            <person name="Carro J."/>
            <person name="Camarero S."/>
            <person name="Ferreira P."/>
            <person name="Molpeceres G."/>
            <person name="Ruiz-Duenas F.J."/>
            <person name="Serrano A."/>
            <person name="Henrissat B."/>
            <person name="Drula E."/>
            <person name="Hughes K.W."/>
            <person name="Mata J.L."/>
            <person name="Ishikawa N.K."/>
            <person name="Vargas-Isla R."/>
            <person name="Ushijima S."/>
            <person name="Smith C.A."/>
            <person name="Ahrendt S."/>
            <person name="Andreopoulos W."/>
            <person name="He G."/>
            <person name="Labutti K."/>
            <person name="Lipzen A."/>
            <person name="Ng V."/>
            <person name="Sandor L."/>
            <person name="Barry K."/>
            <person name="Martinez A.T."/>
            <person name="Xiao Y."/>
            <person name="Gibbons J.G."/>
            <person name="Terashima K."/>
            <person name="Hibbett D.S."/>
            <person name="Grigoriev I.V."/>
        </authorList>
    </citation>
    <scope>NUCLEOTIDE SEQUENCE</scope>
    <source>
        <strain evidence="3">TFB7829</strain>
    </source>
</reference>
<dbReference type="AlphaFoldDB" id="A0AA38PZ95"/>
<comment type="caution">
    <text evidence="3">The sequence shown here is derived from an EMBL/GenBank/DDBJ whole genome shotgun (WGS) entry which is preliminary data.</text>
</comment>
<organism evidence="3 4">
    <name type="scientific">Lentinula detonsa</name>
    <dbReference type="NCBI Taxonomy" id="2804962"/>
    <lineage>
        <taxon>Eukaryota</taxon>
        <taxon>Fungi</taxon>
        <taxon>Dikarya</taxon>
        <taxon>Basidiomycota</taxon>
        <taxon>Agaricomycotina</taxon>
        <taxon>Agaricomycetes</taxon>
        <taxon>Agaricomycetidae</taxon>
        <taxon>Agaricales</taxon>
        <taxon>Marasmiineae</taxon>
        <taxon>Omphalotaceae</taxon>
        <taxon>Lentinula</taxon>
    </lineage>
</organism>
<feature type="domain" description="DUF6699" evidence="2">
    <location>
        <begin position="310"/>
        <end position="443"/>
    </location>
</feature>
<evidence type="ECO:0000259" key="2">
    <source>
        <dbReference type="Pfam" id="PF20415"/>
    </source>
</evidence>
<feature type="compositionally biased region" description="Basic and acidic residues" evidence="1">
    <location>
        <begin position="484"/>
        <end position="503"/>
    </location>
</feature>
<gene>
    <name evidence="3" type="ORF">F5890DRAFT_1554565</name>
</gene>
<evidence type="ECO:0000256" key="1">
    <source>
        <dbReference type="SAM" id="MobiDB-lite"/>
    </source>
</evidence>
<proteinExistence type="predicted"/>
<sequence length="533" mass="57710">MSNEMFIPPLGTPQPSPRNPPVLPGASNATPAAWSMPPPMGSQYMFTSPMMGTPYIPPHFTPASANPAMLPRGTPYGAPPSLPDRHYTIEYTGYPDLPPTPQWGPMAATQLSPAHQTPPALAHQLSPWAQPQTPHWAMPNSAPPMGGTPWQGMNAMLPGGGGGGLPPNMMHPQSANPWGMPAMLPPQSFGPPQMQAQGMGPPMMPPGAQQMQGMGPPMMPPGAHPMGMMGGDPWDMSGMNQALGQPTAPLARATGVLGDRMDVIDKFTAGAHYGPVLEPFLTHVLHVFPELNPLIKPAPLEPGEPDHDYLKWNMLWGSNMVQRSSDSPQTSWSSGRDNPATFPRITSLRLLPNLLPFTIDVFARNPDIGVTCGDIVDAISDSMRKHCGQADFDCLTPDRKRKVSEAYRHNRSRTPGVPGGSLGGGIRRMDFLGMETMFGGLKEDPATVRSICGESLPCTWVMDCTTRYPMTREEMAAQAAREEALRAEAEAKEQNRRDEEARSRRSRRSSRAPTVETITDEDDRSSIADTVRG</sequence>
<dbReference type="Proteomes" id="UP001163850">
    <property type="component" value="Unassembled WGS sequence"/>
</dbReference>
<evidence type="ECO:0000313" key="4">
    <source>
        <dbReference type="Proteomes" id="UP001163850"/>
    </source>
</evidence>
<feature type="region of interest" description="Disordered" evidence="1">
    <location>
        <begin position="1"/>
        <end position="26"/>
    </location>
</feature>
<dbReference type="EMBL" id="MU802006">
    <property type="protein sequence ID" value="KAJ3983900.1"/>
    <property type="molecule type" value="Genomic_DNA"/>
</dbReference>
<evidence type="ECO:0000313" key="3">
    <source>
        <dbReference type="EMBL" id="KAJ3983900.1"/>
    </source>
</evidence>
<feature type="region of interest" description="Disordered" evidence="1">
    <location>
        <begin position="484"/>
        <end position="533"/>
    </location>
</feature>
<accession>A0AA38PZ95</accession>
<dbReference type="InterPro" id="IPR046522">
    <property type="entry name" value="DUF6699"/>
</dbReference>
<feature type="compositionally biased region" description="Pro residues" evidence="1">
    <location>
        <begin position="10"/>
        <end position="23"/>
    </location>
</feature>
<protein>
    <recommendedName>
        <fullName evidence="2">DUF6699 domain-containing protein</fullName>
    </recommendedName>
</protein>
<name>A0AA38PZ95_9AGAR</name>
<dbReference type="Pfam" id="PF20415">
    <property type="entry name" value="DUF6699"/>
    <property type="match status" value="1"/>
</dbReference>